<feature type="compositionally biased region" description="Acidic residues" evidence="1">
    <location>
        <begin position="124"/>
        <end position="134"/>
    </location>
</feature>
<name>A0A7Y9Z9L4_9MICO</name>
<evidence type="ECO:0000313" key="3">
    <source>
        <dbReference type="EMBL" id="NYI40178.1"/>
    </source>
</evidence>
<dbReference type="RefSeq" id="WP_062074833.1">
    <property type="nucleotide sequence ID" value="NZ_BBRC01000004.1"/>
</dbReference>
<dbReference type="AlphaFoldDB" id="A0A7Y9Z9L4"/>
<evidence type="ECO:0000256" key="2">
    <source>
        <dbReference type="SAM" id="Phobius"/>
    </source>
</evidence>
<evidence type="ECO:0000256" key="1">
    <source>
        <dbReference type="SAM" id="MobiDB-lite"/>
    </source>
</evidence>
<organism evidence="3 4">
    <name type="scientific">Demequina lutea</name>
    <dbReference type="NCBI Taxonomy" id="431489"/>
    <lineage>
        <taxon>Bacteria</taxon>
        <taxon>Bacillati</taxon>
        <taxon>Actinomycetota</taxon>
        <taxon>Actinomycetes</taxon>
        <taxon>Micrococcales</taxon>
        <taxon>Demequinaceae</taxon>
        <taxon>Demequina</taxon>
    </lineage>
</organism>
<feature type="transmembrane region" description="Helical" evidence="2">
    <location>
        <begin position="30"/>
        <end position="49"/>
    </location>
</feature>
<accession>A0A7Y9Z9L4</accession>
<dbReference type="EMBL" id="JACBZO010000001">
    <property type="protein sequence ID" value="NYI40178.1"/>
    <property type="molecule type" value="Genomic_DNA"/>
</dbReference>
<dbReference type="Proteomes" id="UP000547973">
    <property type="component" value="Unassembled WGS sequence"/>
</dbReference>
<keyword evidence="2" id="KW-0472">Membrane</keyword>
<keyword evidence="4" id="KW-1185">Reference proteome</keyword>
<keyword evidence="2" id="KW-0812">Transmembrane</keyword>
<reference evidence="3 4" key="1">
    <citation type="submission" date="2020-07" db="EMBL/GenBank/DDBJ databases">
        <title>Sequencing the genomes of 1000 actinobacteria strains.</title>
        <authorList>
            <person name="Klenk H.-P."/>
        </authorList>
    </citation>
    <scope>NUCLEOTIDE SEQUENCE [LARGE SCALE GENOMIC DNA]</scope>
    <source>
        <strain evidence="3 4">DSM 19970</strain>
    </source>
</reference>
<feature type="region of interest" description="Disordered" evidence="1">
    <location>
        <begin position="110"/>
        <end position="134"/>
    </location>
</feature>
<gene>
    <name evidence="3" type="ORF">BKA03_000297</name>
</gene>
<proteinExistence type="predicted"/>
<protein>
    <submittedName>
        <fullName evidence="3">Uncharacterized protein YcfJ</fullName>
    </submittedName>
</protein>
<sequence>MSEGPEPTPIDVPEHAIPATYRRAPRTERFIITGIGIGAIVGLIAGVLLPAGTGVGRAAAGLLVALAGALAGGLISGSQAAIMEYTSGRSADRQRHDIETDWAPMFGVVPEPRTAEDSAVPATSDDEGAGDGSR</sequence>
<feature type="transmembrane region" description="Helical" evidence="2">
    <location>
        <begin position="55"/>
        <end position="75"/>
    </location>
</feature>
<keyword evidence="2" id="KW-1133">Transmembrane helix</keyword>
<comment type="caution">
    <text evidence="3">The sequence shown here is derived from an EMBL/GenBank/DDBJ whole genome shotgun (WGS) entry which is preliminary data.</text>
</comment>
<evidence type="ECO:0000313" key="4">
    <source>
        <dbReference type="Proteomes" id="UP000547973"/>
    </source>
</evidence>